<evidence type="ECO:0000256" key="1">
    <source>
        <dbReference type="ARBA" id="ARBA00004651"/>
    </source>
</evidence>
<feature type="domain" description="MotA/TolQ/ExbB proton channel" evidence="8">
    <location>
        <begin position="73"/>
        <end position="165"/>
    </location>
</feature>
<dbReference type="RefSeq" id="WP_290259808.1">
    <property type="nucleotide sequence ID" value="NZ_JAUFQG010000004.1"/>
</dbReference>
<name>A0ABV8V102_9GAMM</name>
<sequence length="175" mass="18887">MLALMDALAAINAFMDSGGPILKWIAILTFVMWTLIFERVWYFKGSLKGDVQSVLDTWEARKERKSWGAHQVRYALVSRISEKINSNMDMIATMVALCPLLGLLGTVTGMIEVFNILAVTGGGDAKSMASGVSQATIPTMAGMVAALSGVFANTFLTQTAANEAQLLADHLTMDH</sequence>
<dbReference type="InterPro" id="IPR002898">
    <property type="entry name" value="MotA_ExbB_proton_chnl"/>
</dbReference>
<dbReference type="InterPro" id="IPR050790">
    <property type="entry name" value="ExbB/TolQ_transport"/>
</dbReference>
<dbReference type="PANTHER" id="PTHR30625">
    <property type="entry name" value="PROTEIN TOLQ"/>
    <property type="match status" value="1"/>
</dbReference>
<evidence type="ECO:0000256" key="2">
    <source>
        <dbReference type="ARBA" id="ARBA00022475"/>
    </source>
</evidence>
<feature type="transmembrane region" description="Helical" evidence="7">
    <location>
        <begin position="91"/>
        <end position="117"/>
    </location>
</feature>
<evidence type="ECO:0000313" key="10">
    <source>
        <dbReference type="Proteomes" id="UP001595840"/>
    </source>
</evidence>
<evidence type="ECO:0000256" key="4">
    <source>
        <dbReference type="ARBA" id="ARBA00022989"/>
    </source>
</evidence>
<dbReference type="PANTHER" id="PTHR30625:SF18">
    <property type="entry name" value="TONB2 ENERGY TRANSDUCTION SYSTEM INNER MEMBRANE COMPONENT EXBB"/>
    <property type="match status" value="1"/>
</dbReference>
<comment type="similarity">
    <text evidence="6">Belongs to the exbB/tolQ family.</text>
</comment>
<keyword evidence="6" id="KW-0813">Transport</keyword>
<keyword evidence="3 7" id="KW-0812">Transmembrane</keyword>
<dbReference type="Pfam" id="PF01618">
    <property type="entry name" value="MotA_ExbB"/>
    <property type="match status" value="1"/>
</dbReference>
<keyword evidence="2" id="KW-1003">Cell membrane</keyword>
<evidence type="ECO:0000256" key="3">
    <source>
        <dbReference type="ARBA" id="ARBA00022692"/>
    </source>
</evidence>
<organism evidence="9 10">
    <name type="scientific">Simiduia curdlanivorans</name>
    <dbReference type="NCBI Taxonomy" id="1492769"/>
    <lineage>
        <taxon>Bacteria</taxon>
        <taxon>Pseudomonadati</taxon>
        <taxon>Pseudomonadota</taxon>
        <taxon>Gammaproteobacteria</taxon>
        <taxon>Cellvibrionales</taxon>
        <taxon>Cellvibrionaceae</taxon>
        <taxon>Simiduia</taxon>
    </lineage>
</organism>
<comment type="subcellular location">
    <subcellularLocation>
        <location evidence="1">Cell membrane</location>
        <topology evidence="1">Multi-pass membrane protein</topology>
    </subcellularLocation>
    <subcellularLocation>
        <location evidence="6">Membrane</location>
        <topology evidence="6">Multi-pass membrane protein</topology>
    </subcellularLocation>
</comment>
<keyword evidence="6" id="KW-0653">Protein transport</keyword>
<keyword evidence="4 7" id="KW-1133">Transmembrane helix</keyword>
<evidence type="ECO:0000313" key="9">
    <source>
        <dbReference type="EMBL" id="MFC4361372.1"/>
    </source>
</evidence>
<accession>A0ABV8V102</accession>
<evidence type="ECO:0000256" key="5">
    <source>
        <dbReference type="ARBA" id="ARBA00023136"/>
    </source>
</evidence>
<keyword evidence="10" id="KW-1185">Reference proteome</keyword>
<comment type="caution">
    <text evidence="9">The sequence shown here is derived from an EMBL/GenBank/DDBJ whole genome shotgun (WGS) entry which is preliminary data.</text>
</comment>
<evidence type="ECO:0000259" key="8">
    <source>
        <dbReference type="Pfam" id="PF01618"/>
    </source>
</evidence>
<protein>
    <submittedName>
        <fullName evidence="9">MotA/TolQ/ExbB proton channel family protein</fullName>
    </submittedName>
</protein>
<gene>
    <name evidence="9" type="ORF">ACFOX3_03605</name>
</gene>
<reference evidence="10" key="1">
    <citation type="journal article" date="2019" name="Int. J. Syst. Evol. Microbiol.">
        <title>The Global Catalogue of Microorganisms (GCM) 10K type strain sequencing project: providing services to taxonomists for standard genome sequencing and annotation.</title>
        <authorList>
            <consortium name="The Broad Institute Genomics Platform"/>
            <consortium name="The Broad Institute Genome Sequencing Center for Infectious Disease"/>
            <person name="Wu L."/>
            <person name="Ma J."/>
        </authorList>
    </citation>
    <scope>NUCLEOTIDE SEQUENCE [LARGE SCALE GENOMIC DNA]</scope>
    <source>
        <strain evidence="10">CECT 8570</strain>
    </source>
</reference>
<dbReference type="Proteomes" id="UP001595840">
    <property type="component" value="Unassembled WGS sequence"/>
</dbReference>
<feature type="transmembrane region" description="Helical" evidence="7">
    <location>
        <begin position="21"/>
        <end position="42"/>
    </location>
</feature>
<proteinExistence type="inferred from homology"/>
<evidence type="ECO:0000256" key="6">
    <source>
        <dbReference type="RuleBase" id="RU004057"/>
    </source>
</evidence>
<dbReference type="EMBL" id="JBHSCX010000003">
    <property type="protein sequence ID" value="MFC4361372.1"/>
    <property type="molecule type" value="Genomic_DNA"/>
</dbReference>
<feature type="transmembrane region" description="Helical" evidence="7">
    <location>
        <begin position="137"/>
        <end position="156"/>
    </location>
</feature>
<evidence type="ECO:0000256" key="7">
    <source>
        <dbReference type="SAM" id="Phobius"/>
    </source>
</evidence>
<keyword evidence="5 7" id="KW-0472">Membrane</keyword>